<proteinExistence type="inferred from homology"/>
<protein>
    <submittedName>
        <fullName evidence="4">Uncharacterized protein</fullName>
    </submittedName>
</protein>
<sequence>MKEMGYPAYPGHQAEHQKFVEEATTLYRKFQEEIFYFSGYFEFSERLA</sequence>
<evidence type="ECO:0000256" key="1">
    <source>
        <dbReference type="ARBA" id="ARBA00010587"/>
    </source>
</evidence>
<reference evidence="4" key="2">
    <citation type="submission" date="2022-06" db="EMBL/GenBank/DDBJ databases">
        <title>Thermospira aquatica gen. nov., sp. nov.</title>
        <authorList>
            <person name="Ben Ali Gam Z."/>
            <person name="Labat M."/>
        </authorList>
    </citation>
    <scope>NUCLEOTIDE SEQUENCE</scope>
    <source>
        <strain evidence="4">F1F22</strain>
    </source>
</reference>
<comment type="similarity">
    <text evidence="1">Belongs to the hemerythrin family.</text>
</comment>
<dbReference type="KEGG" id="taqu:KDW03_09035"/>
<keyword evidence="2" id="KW-0479">Metal-binding</keyword>
<gene>
    <name evidence="4" type="ORF">KDW03_09035</name>
</gene>
<organism evidence="4 5">
    <name type="scientific">Thermospira aquatica</name>
    <dbReference type="NCBI Taxonomy" id="2828656"/>
    <lineage>
        <taxon>Bacteria</taxon>
        <taxon>Pseudomonadati</taxon>
        <taxon>Spirochaetota</taxon>
        <taxon>Spirochaetia</taxon>
        <taxon>Brevinematales</taxon>
        <taxon>Thermospiraceae</taxon>
        <taxon>Thermospira</taxon>
    </lineage>
</organism>
<dbReference type="InterPro" id="IPR035938">
    <property type="entry name" value="Hemerythrin-like_sf"/>
</dbReference>
<evidence type="ECO:0000313" key="4">
    <source>
        <dbReference type="EMBL" id="URA09625.1"/>
    </source>
</evidence>
<keyword evidence="3" id="KW-0408">Iron</keyword>
<evidence type="ECO:0000256" key="3">
    <source>
        <dbReference type="ARBA" id="ARBA00023004"/>
    </source>
</evidence>
<dbReference type="AlphaFoldDB" id="A0AAX3BBJ7"/>
<reference evidence="4" key="1">
    <citation type="submission" date="2021-04" db="EMBL/GenBank/DDBJ databases">
        <authorList>
            <person name="Postec A."/>
        </authorList>
    </citation>
    <scope>NUCLEOTIDE SEQUENCE</scope>
    <source>
        <strain evidence="4">F1F22</strain>
    </source>
</reference>
<dbReference type="SUPFAM" id="SSF47188">
    <property type="entry name" value="Hemerythrin-like"/>
    <property type="match status" value="1"/>
</dbReference>
<dbReference type="RefSeq" id="WP_271434760.1">
    <property type="nucleotide sequence ID" value="NZ_CP073355.1"/>
</dbReference>
<evidence type="ECO:0000313" key="5">
    <source>
        <dbReference type="Proteomes" id="UP001056539"/>
    </source>
</evidence>
<dbReference type="GO" id="GO:0046872">
    <property type="term" value="F:metal ion binding"/>
    <property type="evidence" value="ECO:0007669"/>
    <property type="project" value="UniProtKB-KW"/>
</dbReference>
<dbReference type="Gene3D" id="1.20.120.50">
    <property type="entry name" value="Hemerythrin-like"/>
    <property type="match status" value="1"/>
</dbReference>
<name>A0AAX3BBJ7_9SPIR</name>
<dbReference type="Proteomes" id="UP001056539">
    <property type="component" value="Chromosome"/>
</dbReference>
<accession>A0AAX3BBJ7</accession>
<keyword evidence="5" id="KW-1185">Reference proteome</keyword>
<evidence type="ECO:0000256" key="2">
    <source>
        <dbReference type="ARBA" id="ARBA00022723"/>
    </source>
</evidence>
<dbReference type="EMBL" id="CP073355">
    <property type="protein sequence ID" value="URA09625.1"/>
    <property type="molecule type" value="Genomic_DNA"/>
</dbReference>